<dbReference type="Proteomes" id="UP000807306">
    <property type="component" value="Unassembled WGS sequence"/>
</dbReference>
<reference evidence="1" key="1">
    <citation type="submission" date="2020-11" db="EMBL/GenBank/DDBJ databases">
        <authorList>
            <consortium name="DOE Joint Genome Institute"/>
            <person name="Ahrendt S."/>
            <person name="Riley R."/>
            <person name="Andreopoulos W."/>
            <person name="Labutti K."/>
            <person name="Pangilinan J."/>
            <person name="Ruiz-Duenas F.J."/>
            <person name="Barrasa J.M."/>
            <person name="Sanchez-Garcia M."/>
            <person name="Camarero S."/>
            <person name="Miyauchi S."/>
            <person name="Serrano A."/>
            <person name="Linde D."/>
            <person name="Babiker R."/>
            <person name="Drula E."/>
            <person name="Ayuso-Fernandez I."/>
            <person name="Pacheco R."/>
            <person name="Padilla G."/>
            <person name="Ferreira P."/>
            <person name="Barriuso J."/>
            <person name="Kellner H."/>
            <person name="Castanera R."/>
            <person name="Alfaro M."/>
            <person name="Ramirez L."/>
            <person name="Pisabarro A.G."/>
            <person name="Kuo A."/>
            <person name="Tritt A."/>
            <person name="Lipzen A."/>
            <person name="He G."/>
            <person name="Yan M."/>
            <person name="Ng V."/>
            <person name="Cullen D."/>
            <person name="Martin F."/>
            <person name="Rosso M.-N."/>
            <person name="Henrissat B."/>
            <person name="Hibbett D."/>
            <person name="Martinez A.T."/>
            <person name="Grigoriev I.V."/>
        </authorList>
    </citation>
    <scope>NUCLEOTIDE SEQUENCE</scope>
    <source>
        <strain evidence="1">CBS 506.95</strain>
    </source>
</reference>
<organism evidence="1 2">
    <name type="scientific">Crepidotus variabilis</name>
    <dbReference type="NCBI Taxonomy" id="179855"/>
    <lineage>
        <taxon>Eukaryota</taxon>
        <taxon>Fungi</taxon>
        <taxon>Dikarya</taxon>
        <taxon>Basidiomycota</taxon>
        <taxon>Agaricomycotina</taxon>
        <taxon>Agaricomycetes</taxon>
        <taxon>Agaricomycetidae</taxon>
        <taxon>Agaricales</taxon>
        <taxon>Agaricineae</taxon>
        <taxon>Crepidotaceae</taxon>
        <taxon>Crepidotus</taxon>
    </lineage>
</organism>
<evidence type="ECO:0000313" key="2">
    <source>
        <dbReference type="Proteomes" id="UP000807306"/>
    </source>
</evidence>
<proteinExistence type="predicted"/>
<comment type="caution">
    <text evidence="1">The sequence shown here is derived from an EMBL/GenBank/DDBJ whole genome shotgun (WGS) entry which is preliminary data.</text>
</comment>
<gene>
    <name evidence="1" type="ORF">CPB83DRAFT_850391</name>
</gene>
<protein>
    <submittedName>
        <fullName evidence="1">Uncharacterized protein</fullName>
    </submittedName>
</protein>
<accession>A0A9P6JS10</accession>
<name>A0A9P6JS10_9AGAR</name>
<evidence type="ECO:0000313" key="1">
    <source>
        <dbReference type="EMBL" id="KAF9530821.1"/>
    </source>
</evidence>
<dbReference type="EMBL" id="MU157838">
    <property type="protein sequence ID" value="KAF9530821.1"/>
    <property type="molecule type" value="Genomic_DNA"/>
</dbReference>
<sequence length="125" mass="14400">MREILWIRRPCRSSLHSPWVMMFFDVRYDLVLTLRTILSIATKALPRITTYTLEDWRMVLVRFLFSRISLAYIQVRTFLFFSLLLVLDPSLLSALLLSTSTSIAFDGLSHTAPSSIRAANGFANR</sequence>
<dbReference type="AlphaFoldDB" id="A0A9P6JS10"/>
<keyword evidence="2" id="KW-1185">Reference proteome</keyword>